<dbReference type="EMBL" id="HACG01011393">
    <property type="protein sequence ID" value="CEK58258.1"/>
    <property type="molecule type" value="Transcribed_RNA"/>
</dbReference>
<dbReference type="PROSITE" id="PS50157">
    <property type="entry name" value="ZINC_FINGER_C2H2_2"/>
    <property type="match status" value="1"/>
</dbReference>
<evidence type="ECO:0000256" key="2">
    <source>
        <dbReference type="SAM" id="MobiDB-lite"/>
    </source>
</evidence>
<keyword evidence="1" id="KW-0862">Zinc</keyword>
<gene>
    <name evidence="4" type="primary">ORF32467</name>
</gene>
<protein>
    <recommendedName>
        <fullName evidence="3">C2H2-type domain-containing protein</fullName>
    </recommendedName>
</protein>
<keyword evidence="1" id="KW-0863">Zinc-finger</keyword>
<proteinExistence type="predicted"/>
<evidence type="ECO:0000313" key="4">
    <source>
        <dbReference type="EMBL" id="CEK58258.1"/>
    </source>
</evidence>
<dbReference type="PROSITE" id="PS00028">
    <property type="entry name" value="ZINC_FINGER_C2H2_1"/>
    <property type="match status" value="1"/>
</dbReference>
<accession>A0A0B6YPT3</accession>
<evidence type="ECO:0000259" key="3">
    <source>
        <dbReference type="PROSITE" id="PS50157"/>
    </source>
</evidence>
<feature type="non-terminal residue" evidence="4">
    <location>
        <position position="1"/>
    </location>
</feature>
<organism evidence="4">
    <name type="scientific">Arion vulgaris</name>
    <dbReference type="NCBI Taxonomy" id="1028688"/>
    <lineage>
        <taxon>Eukaryota</taxon>
        <taxon>Metazoa</taxon>
        <taxon>Spiralia</taxon>
        <taxon>Lophotrochozoa</taxon>
        <taxon>Mollusca</taxon>
        <taxon>Gastropoda</taxon>
        <taxon>Heterobranchia</taxon>
        <taxon>Euthyneura</taxon>
        <taxon>Panpulmonata</taxon>
        <taxon>Eupulmonata</taxon>
        <taxon>Stylommatophora</taxon>
        <taxon>Helicina</taxon>
        <taxon>Arionoidea</taxon>
        <taxon>Arionidae</taxon>
        <taxon>Arion</taxon>
    </lineage>
</organism>
<reference evidence="4" key="1">
    <citation type="submission" date="2014-12" db="EMBL/GenBank/DDBJ databases">
        <title>Insight into the proteome of Arion vulgaris.</title>
        <authorList>
            <person name="Aradska J."/>
            <person name="Bulat T."/>
            <person name="Smidak R."/>
            <person name="Sarate P."/>
            <person name="Gangsoo J."/>
            <person name="Sialana F."/>
            <person name="Bilban M."/>
            <person name="Lubec G."/>
        </authorList>
    </citation>
    <scope>NUCLEOTIDE SEQUENCE</scope>
    <source>
        <tissue evidence="4">Skin</tissue>
    </source>
</reference>
<evidence type="ECO:0000256" key="1">
    <source>
        <dbReference type="PROSITE-ProRule" id="PRU00042"/>
    </source>
</evidence>
<dbReference type="AlphaFoldDB" id="A0A0B6YPT3"/>
<dbReference type="SUPFAM" id="SSF57667">
    <property type="entry name" value="beta-beta-alpha zinc fingers"/>
    <property type="match status" value="1"/>
</dbReference>
<sequence length="88" mass="10063">SKGFDHAVKVTSHLDRTLPGLKNTGCPDLYDDEEVYSCTECYHPFTRLEYLNMHKKMAHGDKTVELNKECELSEMSPKNTSKKAEEVL</sequence>
<feature type="region of interest" description="Disordered" evidence="2">
    <location>
        <begin position="68"/>
        <end position="88"/>
    </location>
</feature>
<dbReference type="GO" id="GO:0008270">
    <property type="term" value="F:zinc ion binding"/>
    <property type="evidence" value="ECO:0007669"/>
    <property type="project" value="UniProtKB-KW"/>
</dbReference>
<keyword evidence="1" id="KW-0479">Metal-binding</keyword>
<feature type="domain" description="C2H2-type" evidence="3">
    <location>
        <begin position="36"/>
        <end position="63"/>
    </location>
</feature>
<feature type="non-terminal residue" evidence="4">
    <location>
        <position position="88"/>
    </location>
</feature>
<dbReference type="InterPro" id="IPR013087">
    <property type="entry name" value="Znf_C2H2_type"/>
</dbReference>
<dbReference type="InterPro" id="IPR036236">
    <property type="entry name" value="Znf_C2H2_sf"/>
</dbReference>
<name>A0A0B6YPT3_9EUPU</name>